<organism evidence="2 3">
    <name type="scientific">Desulfitobacterium dehalogenans</name>
    <dbReference type="NCBI Taxonomy" id="36854"/>
    <lineage>
        <taxon>Bacteria</taxon>
        <taxon>Bacillati</taxon>
        <taxon>Bacillota</taxon>
        <taxon>Clostridia</taxon>
        <taxon>Eubacteriales</taxon>
        <taxon>Desulfitobacteriaceae</taxon>
        <taxon>Desulfitobacterium</taxon>
    </lineage>
</organism>
<gene>
    <name evidence="2" type="ORF">GX523_19200</name>
</gene>
<dbReference type="AlphaFoldDB" id="A0A7C6Z722"/>
<proteinExistence type="predicted"/>
<dbReference type="EMBL" id="DUTF01000407">
    <property type="protein sequence ID" value="HHY28831.1"/>
    <property type="molecule type" value="Genomic_DNA"/>
</dbReference>
<protein>
    <submittedName>
        <fullName evidence="2">Uncharacterized protein</fullName>
    </submittedName>
</protein>
<dbReference type="Proteomes" id="UP000553059">
    <property type="component" value="Unassembled WGS sequence"/>
</dbReference>
<comment type="caution">
    <text evidence="2">The sequence shown here is derived from an EMBL/GenBank/DDBJ whole genome shotgun (WGS) entry which is preliminary data.</text>
</comment>
<keyword evidence="1" id="KW-0732">Signal</keyword>
<feature type="chain" id="PRO_5027959353" evidence="1">
    <location>
        <begin position="24"/>
        <end position="66"/>
    </location>
</feature>
<feature type="non-terminal residue" evidence="2">
    <location>
        <position position="66"/>
    </location>
</feature>
<reference evidence="2 3" key="1">
    <citation type="journal article" date="2020" name="Biotechnol. Biofuels">
        <title>New insights from the biogas microbiome by comprehensive genome-resolved metagenomics of nearly 1600 species originating from multiple anaerobic digesters.</title>
        <authorList>
            <person name="Campanaro S."/>
            <person name="Treu L."/>
            <person name="Rodriguez-R L.M."/>
            <person name="Kovalovszki A."/>
            <person name="Ziels R.M."/>
            <person name="Maus I."/>
            <person name="Zhu X."/>
            <person name="Kougias P.G."/>
            <person name="Basile A."/>
            <person name="Luo G."/>
            <person name="Schluter A."/>
            <person name="Konstantinidis K.T."/>
            <person name="Angelidaki I."/>
        </authorList>
    </citation>
    <scope>NUCLEOTIDE SEQUENCE [LARGE SCALE GENOMIC DNA]</scope>
    <source>
        <strain evidence="2">AS05jafATM_4</strain>
    </source>
</reference>
<evidence type="ECO:0000313" key="3">
    <source>
        <dbReference type="Proteomes" id="UP000553059"/>
    </source>
</evidence>
<evidence type="ECO:0000256" key="1">
    <source>
        <dbReference type="SAM" id="SignalP"/>
    </source>
</evidence>
<accession>A0A7C6Z722</accession>
<name>A0A7C6Z722_9FIRM</name>
<evidence type="ECO:0000313" key="2">
    <source>
        <dbReference type="EMBL" id="HHY28831.1"/>
    </source>
</evidence>
<sequence>MKKSIFVLLSILLLFASSVTVFAAPVANYKTELEPYQSILDKINLEYGLEGDSRIRILNGEEEAVY</sequence>
<feature type="signal peptide" evidence="1">
    <location>
        <begin position="1"/>
        <end position="23"/>
    </location>
</feature>